<protein>
    <submittedName>
        <fullName evidence="1">Uncharacterized protein</fullName>
    </submittedName>
</protein>
<dbReference type="EMBL" id="FOYM01000020">
    <property type="protein sequence ID" value="SFR10174.1"/>
    <property type="molecule type" value="Genomic_DNA"/>
</dbReference>
<gene>
    <name evidence="1" type="ORF">SAMN05660706_12053</name>
</gene>
<dbReference type="AlphaFoldDB" id="A0A1I6DXD7"/>
<dbReference type="STRING" id="39060.SAMN05660706_12053"/>
<keyword evidence="2" id="KW-1185">Reference proteome</keyword>
<organism evidence="1 2">
    <name type="scientific">Desulfoscipio geothermicus DSM 3669</name>
    <dbReference type="NCBI Taxonomy" id="1121426"/>
    <lineage>
        <taxon>Bacteria</taxon>
        <taxon>Bacillati</taxon>
        <taxon>Bacillota</taxon>
        <taxon>Clostridia</taxon>
        <taxon>Eubacteriales</taxon>
        <taxon>Desulfallaceae</taxon>
        <taxon>Desulfoscipio</taxon>
    </lineage>
</organism>
<dbReference type="RefSeq" id="WP_092484731.1">
    <property type="nucleotide sequence ID" value="NZ_FOYM01000020.1"/>
</dbReference>
<reference evidence="2" key="1">
    <citation type="submission" date="2016-10" db="EMBL/GenBank/DDBJ databases">
        <authorList>
            <person name="Varghese N."/>
            <person name="Submissions S."/>
        </authorList>
    </citation>
    <scope>NUCLEOTIDE SEQUENCE [LARGE SCALE GENOMIC DNA]</scope>
    <source>
        <strain evidence="2">DSM 3669</strain>
    </source>
</reference>
<dbReference type="Proteomes" id="UP000199584">
    <property type="component" value="Unassembled WGS sequence"/>
</dbReference>
<evidence type="ECO:0000313" key="2">
    <source>
        <dbReference type="Proteomes" id="UP000199584"/>
    </source>
</evidence>
<dbReference type="OrthoDB" id="2942361at2"/>
<evidence type="ECO:0000313" key="1">
    <source>
        <dbReference type="EMBL" id="SFR10174.1"/>
    </source>
</evidence>
<proteinExistence type="predicted"/>
<accession>A0A1I6DXD7</accession>
<sequence length="106" mass="12737">MDFYSIQKGQWFSNCFYYPLQHLSNYGVSKLYIEDHKLFNIPLKYEKKQIIDLALNHELQIDGPAKWEAISELVEDLGQVDAGFFKQRVKEFFGIWKNRKGFRRNR</sequence>
<name>A0A1I6DXD7_9FIRM</name>